<accession>D9QRW3</accession>
<sequence>MEIIKIVGLGLVATILAILIRGEEPEIALQLSLVVGILIFALMLSKVVAIIDLLRDLALKAEIDLVYLDTILKVIGIAYIAEFGAAISRDAGEGIIASKIEFAGKVLIMVLGIPIMLAIMESIMQLMP</sequence>
<dbReference type="OrthoDB" id="1682150at2"/>
<keyword evidence="1" id="KW-1133">Transmembrane helix</keyword>
<dbReference type="AlphaFoldDB" id="D9QRW3"/>
<keyword evidence="1" id="KW-0472">Membrane</keyword>
<evidence type="ECO:0000313" key="3">
    <source>
        <dbReference type="Proteomes" id="UP000001661"/>
    </source>
</evidence>
<dbReference type="InterPro" id="IPR014211">
    <property type="entry name" value="Spore_III_AD"/>
</dbReference>
<evidence type="ECO:0000313" key="2">
    <source>
        <dbReference type="EMBL" id="ADL13254.1"/>
    </source>
</evidence>
<dbReference type="eggNOG" id="ENOG5032SJW">
    <property type="taxonomic scope" value="Bacteria"/>
</dbReference>
<feature type="transmembrane region" description="Helical" evidence="1">
    <location>
        <begin position="32"/>
        <end position="54"/>
    </location>
</feature>
<reference evidence="2 3" key="1">
    <citation type="journal article" date="2010" name="Stand. Genomic Sci.">
        <title>Complete genome sequence of Acetohalobium arabaticum type strain (Z-7288).</title>
        <authorList>
            <person name="Sikorski J."/>
            <person name="Lapidus A."/>
            <person name="Chertkov O."/>
            <person name="Lucas S."/>
            <person name="Copeland A."/>
            <person name="Glavina Del Rio T."/>
            <person name="Nolan M."/>
            <person name="Tice H."/>
            <person name="Cheng J.F."/>
            <person name="Han C."/>
            <person name="Brambilla E."/>
            <person name="Pitluck S."/>
            <person name="Liolios K."/>
            <person name="Ivanova N."/>
            <person name="Mavromatis K."/>
            <person name="Mikhailova N."/>
            <person name="Pati A."/>
            <person name="Bruce D."/>
            <person name="Detter C."/>
            <person name="Tapia R."/>
            <person name="Goodwin L."/>
            <person name="Chen A."/>
            <person name="Palaniappan K."/>
            <person name="Land M."/>
            <person name="Hauser L."/>
            <person name="Chang Y.J."/>
            <person name="Jeffries C.D."/>
            <person name="Rohde M."/>
            <person name="Goker M."/>
            <person name="Spring S."/>
            <person name="Woyke T."/>
            <person name="Bristow J."/>
            <person name="Eisen J.A."/>
            <person name="Markowitz V."/>
            <person name="Hugenholtz P."/>
            <person name="Kyrpides N.C."/>
            <person name="Klenk H.P."/>
        </authorList>
    </citation>
    <scope>NUCLEOTIDE SEQUENCE [LARGE SCALE GENOMIC DNA]</scope>
    <source>
        <strain evidence="3">ATCC 49924 / DSM 5501 / Z-7288</strain>
    </source>
</reference>
<dbReference type="HOGENOM" id="CLU_159353_1_1_9"/>
<dbReference type="Pfam" id="PF06686">
    <property type="entry name" value="SpoIIIAC"/>
    <property type="match status" value="2"/>
</dbReference>
<organism evidence="2 3">
    <name type="scientific">Acetohalobium arabaticum (strain ATCC 49924 / DSM 5501 / Z-7288)</name>
    <dbReference type="NCBI Taxonomy" id="574087"/>
    <lineage>
        <taxon>Bacteria</taxon>
        <taxon>Bacillati</taxon>
        <taxon>Bacillota</taxon>
        <taxon>Clostridia</taxon>
        <taxon>Halanaerobiales</taxon>
        <taxon>Halobacteroidaceae</taxon>
        <taxon>Acetohalobium</taxon>
    </lineage>
</organism>
<proteinExistence type="predicted"/>
<dbReference type="Proteomes" id="UP000001661">
    <property type="component" value="Chromosome"/>
</dbReference>
<protein>
    <submittedName>
        <fullName evidence="2">Stage III sporulation protein AD</fullName>
    </submittedName>
</protein>
<dbReference type="STRING" id="574087.Acear_1749"/>
<dbReference type="EMBL" id="CP002105">
    <property type="protein sequence ID" value="ADL13254.1"/>
    <property type="molecule type" value="Genomic_DNA"/>
</dbReference>
<feature type="transmembrane region" description="Helical" evidence="1">
    <location>
        <begin position="102"/>
        <end position="120"/>
    </location>
</feature>
<keyword evidence="1" id="KW-0812">Transmembrane</keyword>
<dbReference type="KEGG" id="aar:Acear_1749"/>
<keyword evidence="3" id="KW-1185">Reference proteome</keyword>
<name>D9QRW3_ACEAZ</name>
<feature type="transmembrane region" description="Helical" evidence="1">
    <location>
        <begin position="66"/>
        <end position="87"/>
    </location>
</feature>
<dbReference type="NCBIfam" id="TIGR02849">
    <property type="entry name" value="spore_III_AD"/>
    <property type="match status" value="1"/>
</dbReference>
<dbReference type="InterPro" id="IPR025664">
    <property type="entry name" value="Spore_III_AC/AD"/>
</dbReference>
<dbReference type="RefSeq" id="WP_013278699.1">
    <property type="nucleotide sequence ID" value="NC_014378.1"/>
</dbReference>
<gene>
    <name evidence="2" type="ordered locus">Acear_1749</name>
</gene>
<evidence type="ECO:0000256" key="1">
    <source>
        <dbReference type="SAM" id="Phobius"/>
    </source>
</evidence>